<sequence>MASGTDNAAKPKLVVIRGNSGSGKSSVARMLQRRYDRSCALVEQDHLRRIVLRERDVEGGLAPHLIEHVARFALDHGRHVVVEGILAAARYRHIISDLVRDHRGEAYVFYLDVPLEETLRRHAQRPQASEFTAQDMRSWYLPCDVLGMDCEQVIGPLPTLDALEEMIARRAGFLSRRAAQTDASST</sequence>
<dbReference type="GO" id="GO:0016301">
    <property type="term" value="F:kinase activity"/>
    <property type="evidence" value="ECO:0007669"/>
    <property type="project" value="UniProtKB-KW"/>
</dbReference>
<protein>
    <submittedName>
        <fullName evidence="1">Kinase</fullName>
    </submittedName>
</protein>
<dbReference type="Gene3D" id="3.40.50.300">
    <property type="entry name" value="P-loop containing nucleotide triphosphate hydrolases"/>
    <property type="match status" value="1"/>
</dbReference>
<dbReference type="SUPFAM" id="SSF52540">
    <property type="entry name" value="P-loop containing nucleoside triphosphate hydrolases"/>
    <property type="match status" value="1"/>
</dbReference>
<comment type="caution">
    <text evidence="1">The sequence shown here is derived from an EMBL/GenBank/DDBJ whole genome shotgun (WGS) entry which is preliminary data.</text>
</comment>
<dbReference type="EMBL" id="BAAALT010000059">
    <property type="protein sequence ID" value="GAA1801350.1"/>
    <property type="molecule type" value="Genomic_DNA"/>
</dbReference>
<dbReference type="Pfam" id="PF13671">
    <property type="entry name" value="AAA_33"/>
    <property type="match status" value="1"/>
</dbReference>
<keyword evidence="2" id="KW-1185">Reference proteome</keyword>
<evidence type="ECO:0000313" key="1">
    <source>
        <dbReference type="EMBL" id="GAA1801350.1"/>
    </source>
</evidence>
<proteinExistence type="predicted"/>
<reference evidence="2" key="1">
    <citation type="journal article" date="2019" name="Int. J. Syst. Evol. Microbiol.">
        <title>The Global Catalogue of Microorganisms (GCM) 10K type strain sequencing project: providing services to taxonomists for standard genome sequencing and annotation.</title>
        <authorList>
            <consortium name="The Broad Institute Genomics Platform"/>
            <consortium name="The Broad Institute Genome Sequencing Center for Infectious Disease"/>
            <person name="Wu L."/>
            <person name="Ma J."/>
        </authorList>
    </citation>
    <scope>NUCLEOTIDE SEQUENCE [LARGE SCALE GENOMIC DNA]</scope>
    <source>
        <strain evidence="2">JCM 13250</strain>
    </source>
</reference>
<accession>A0ABP4Y862</accession>
<organism evidence="1 2">
    <name type="scientific">Luedemannella flava</name>
    <dbReference type="NCBI Taxonomy" id="349316"/>
    <lineage>
        <taxon>Bacteria</taxon>
        <taxon>Bacillati</taxon>
        <taxon>Actinomycetota</taxon>
        <taxon>Actinomycetes</taxon>
        <taxon>Micromonosporales</taxon>
        <taxon>Micromonosporaceae</taxon>
        <taxon>Luedemannella</taxon>
    </lineage>
</organism>
<keyword evidence="1" id="KW-0418">Kinase</keyword>
<evidence type="ECO:0000313" key="2">
    <source>
        <dbReference type="Proteomes" id="UP001500218"/>
    </source>
</evidence>
<name>A0ABP4Y862_9ACTN</name>
<keyword evidence="1" id="KW-0808">Transferase</keyword>
<dbReference type="InterPro" id="IPR027417">
    <property type="entry name" value="P-loop_NTPase"/>
</dbReference>
<dbReference type="Proteomes" id="UP001500218">
    <property type="component" value="Unassembled WGS sequence"/>
</dbReference>
<dbReference type="RefSeq" id="WP_344129532.1">
    <property type="nucleotide sequence ID" value="NZ_BAAALT010000059.1"/>
</dbReference>
<gene>
    <name evidence="1" type="ORF">GCM10009682_23990</name>
</gene>